<keyword evidence="1 2" id="KW-0732">Signal</keyword>
<evidence type="ECO:0000256" key="1">
    <source>
        <dbReference type="ARBA" id="ARBA00022729"/>
    </source>
</evidence>
<proteinExistence type="predicted"/>
<sequence>MKKVLSSLLLTSATMMMFGQVILNENFNALNNGNLGTNVAGTAAGQNGWFTLGGANADYQVTTIDAAHGKSMQIIGSNSYNAITPALNGRLAAQLTSAVANAGNNIVQVKFELYTGNSTGAGAAQMRVWGMDGATSRTIGGYYYDFATKTLYGLATLNNLVAPVFPATTPALGPWTFTYNLTAGPGVILTANTWYTLIYEYNKTTGVSTWRHPGGSGSTPTTGTTSLLMPGMTAEDIYFYNNSAPTNTVSNVIGVDNIMAQFGTAGSLSTDDVVNTVDVKGSLAIYPNPTSDILNIKTESKINAVSVVDMTGRKINVKVESDKVDVSALPVGTYLINVETKDGISTEKFIKK</sequence>
<dbReference type="Proteomes" id="UP000515349">
    <property type="component" value="Chromosome"/>
</dbReference>
<gene>
    <name evidence="5" type="ORF">H1R16_11825</name>
    <name evidence="4" type="ORF">H2507_03635</name>
</gene>
<feature type="signal peptide" evidence="2">
    <location>
        <begin position="1"/>
        <end position="23"/>
    </location>
</feature>
<organism evidence="5 6">
    <name type="scientific">Marnyiella aurantia</name>
    <dbReference type="NCBI Taxonomy" id="2758037"/>
    <lineage>
        <taxon>Bacteria</taxon>
        <taxon>Pseudomonadati</taxon>
        <taxon>Bacteroidota</taxon>
        <taxon>Flavobacteriia</taxon>
        <taxon>Flavobacteriales</taxon>
        <taxon>Weeksellaceae</taxon>
        <taxon>Marnyiella</taxon>
    </lineage>
</organism>
<dbReference type="Pfam" id="PF18962">
    <property type="entry name" value="Por_Secre_tail"/>
    <property type="match status" value="1"/>
</dbReference>
<evidence type="ECO:0000313" key="7">
    <source>
        <dbReference type="Proteomes" id="UP000539710"/>
    </source>
</evidence>
<reference evidence="7" key="2">
    <citation type="submission" date="2020-07" db="EMBL/GenBank/DDBJ databases">
        <title>Flavobacterium sp. xlx-214.</title>
        <authorList>
            <person name="Yang C."/>
        </authorList>
    </citation>
    <scope>NUCLEOTIDE SEQUENCE [LARGE SCALE GENOMIC DNA]</scope>
    <source>
        <strain evidence="7">CX-624</strain>
    </source>
</reference>
<dbReference type="NCBIfam" id="TIGR04183">
    <property type="entry name" value="Por_Secre_tail"/>
    <property type="match status" value="1"/>
</dbReference>
<dbReference type="EMBL" id="JACEUX010000001">
    <property type="protein sequence ID" value="MBA5246254.1"/>
    <property type="molecule type" value="Genomic_DNA"/>
</dbReference>
<dbReference type="RefSeq" id="WP_181886342.1">
    <property type="nucleotide sequence ID" value="NZ_CP059472.1"/>
</dbReference>
<keyword evidence="7" id="KW-1185">Reference proteome</keyword>
<dbReference type="KEGG" id="cbau:H1R16_11825"/>
<evidence type="ECO:0000259" key="3">
    <source>
        <dbReference type="Pfam" id="PF18962"/>
    </source>
</evidence>
<reference evidence="4" key="3">
    <citation type="submission" date="2020-07" db="EMBL/GenBank/DDBJ databases">
        <authorList>
            <person name="Yang C."/>
        </authorList>
    </citation>
    <scope>NUCLEOTIDE SEQUENCE</scope>
    <source>
        <strain evidence="4">Cx-624</strain>
    </source>
</reference>
<feature type="domain" description="Secretion system C-terminal sorting" evidence="3">
    <location>
        <begin position="285"/>
        <end position="350"/>
    </location>
</feature>
<dbReference type="Proteomes" id="UP000539710">
    <property type="component" value="Unassembled WGS sequence"/>
</dbReference>
<name>A0A7D7QYK2_9FLAO</name>
<reference evidence="5 6" key="1">
    <citation type="submission" date="2020-07" db="EMBL/GenBank/DDBJ databases">
        <title>Chryseobacterium sp.cx-624.</title>
        <authorList>
            <person name="Yang C."/>
        </authorList>
    </citation>
    <scope>NUCLEOTIDE SEQUENCE [LARGE SCALE GENOMIC DNA]</scope>
    <source>
        <strain evidence="6">cx-624</strain>
        <strain evidence="5">Cx-624</strain>
    </source>
</reference>
<accession>A0A7D7QYK2</accession>
<feature type="chain" id="PRO_5044656397" evidence="2">
    <location>
        <begin position="24"/>
        <end position="352"/>
    </location>
</feature>
<evidence type="ECO:0000313" key="6">
    <source>
        <dbReference type="Proteomes" id="UP000515349"/>
    </source>
</evidence>
<dbReference type="AlphaFoldDB" id="A0A7D7QYK2"/>
<evidence type="ECO:0000313" key="4">
    <source>
        <dbReference type="EMBL" id="MBA5246254.1"/>
    </source>
</evidence>
<evidence type="ECO:0000313" key="5">
    <source>
        <dbReference type="EMBL" id="QMS98371.1"/>
    </source>
</evidence>
<dbReference type="InterPro" id="IPR026444">
    <property type="entry name" value="Secre_tail"/>
</dbReference>
<protein>
    <submittedName>
        <fullName evidence="5">T9SS type A sorting domain-containing protein</fullName>
    </submittedName>
</protein>
<dbReference type="EMBL" id="CP059472">
    <property type="protein sequence ID" value="QMS98371.1"/>
    <property type="molecule type" value="Genomic_DNA"/>
</dbReference>
<evidence type="ECO:0000256" key="2">
    <source>
        <dbReference type="SAM" id="SignalP"/>
    </source>
</evidence>